<dbReference type="EMBL" id="JACGXL010000009">
    <property type="protein sequence ID" value="MBA8889939.1"/>
    <property type="molecule type" value="Genomic_DNA"/>
</dbReference>
<dbReference type="AlphaFoldDB" id="A0A839F875"/>
<comment type="caution">
    <text evidence="2">The sequence shown here is derived from an EMBL/GenBank/DDBJ whole genome shotgun (WGS) entry which is preliminary data.</text>
</comment>
<sequence length="358" mass="39693">MKPLLALFALAAPLVFAQSPAPAAKHWPWDMRPNKCLAYGGHALPGTQCAEAPPWPTYSIALEHVRMLFANPDFDLVQRAEDDLAYSNAQFESGDYFFEAWIQGMNGGLRQPVEQAQAIIQSWKDAKGDDGFAAVAEAMLWGRRAWAARGSGFASTVAPEAWELFRKNLGKAMAALDAASPKVRKSGAWCQLKATYAFQASNPREGEKLVAEAAKHWPDSVDIARLPMEFAQPKWGGSFEAMDEAARTATRRAKRLGKGMYPLLYSLASWDQGRYTLADTKADWTLMKEGFRVLEPQLAAPATWHEFAQFACQMHDREEAKRLYAVRDAKRAADPNGRDSFDDDSDACRTYAFGAKDA</sequence>
<keyword evidence="3" id="KW-1185">Reference proteome</keyword>
<proteinExistence type="predicted"/>
<accession>A0A839F875</accession>
<gene>
    <name evidence="2" type="ORF">FHW12_004186</name>
</gene>
<evidence type="ECO:0000256" key="1">
    <source>
        <dbReference type="SAM" id="SignalP"/>
    </source>
</evidence>
<evidence type="ECO:0008006" key="4">
    <source>
        <dbReference type="Google" id="ProtNLM"/>
    </source>
</evidence>
<evidence type="ECO:0000313" key="2">
    <source>
        <dbReference type="EMBL" id="MBA8889939.1"/>
    </source>
</evidence>
<organism evidence="2 3">
    <name type="scientific">Dokdonella fugitiva</name>
    <dbReference type="NCBI Taxonomy" id="328517"/>
    <lineage>
        <taxon>Bacteria</taxon>
        <taxon>Pseudomonadati</taxon>
        <taxon>Pseudomonadota</taxon>
        <taxon>Gammaproteobacteria</taxon>
        <taxon>Lysobacterales</taxon>
        <taxon>Rhodanobacteraceae</taxon>
        <taxon>Dokdonella</taxon>
    </lineage>
</organism>
<keyword evidence="1" id="KW-0732">Signal</keyword>
<feature type="signal peptide" evidence="1">
    <location>
        <begin position="1"/>
        <end position="17"/>
    </location>
</feature>
<reference evidence="2 3" key="1">
    <citation type="submission" date="2020-07" db="EMBL/GenBank/DDBJ databases">
        <title>Genomic Encyclopedia of Type Strains, Phase IV (KMG-V): Genome sequencing to study the core and pangenomes of soil and plant-associated prokaryotes.</title>
        <authorList>
            <person name="Whitman W."/>
        </authorList>
    </citation>
    <scope>NUCLEOTIDE SEQUENCE [LARGE SCALE GENOMIC DNA]</scope>
    <source>
        <strain evidence="2 3">RH2WT43</strain>
    </source>
</reference>
<evidence type="ECO:0000313" key="3">
    <source>
        <dbReference type="Proteomes" id="UP000550401"/>
    </source>
</evidence>
<protein>
    <recommendedName>
        <fullName evidence="4">DUF4034 domain-containing protein</fullName>
    </recommendedName>
</protein>
<dbReference type="RefSeq" id="WP_182532976.1">
    <property type="nucleotide sequence ID" value="NZ_JACGXL010000009.1"/>
</dbReference>
<name>A0A839F875_9GAMM</name>
<dbReference type="Proteomes" id="UP000550401">
    <property type="component" value="Unassembled WGS sequence"/>
</dbReference>
<feature type="chain" id="PRO_5032825542" description="DUF4034 domain-containing protein" evidence="1">
    <location>
        <begin position="18"/>
        <end position="358"/>
    </location>
</feature>